<feature type="domain" description="EB" evidence="2">
    <location>
        <begin position="114"/>
        <end position="162"/>
    </location>
</feature>
<dbReference type="Pfam" id="PF01683">
    <property type="entry name" value="EB"/>
    <property type="match status" value="2"/>
</dbReference>
<dbReference type="EMBL" id="HBUE01324061">
    <property type="protein sequence ID" value="CAG6589839.1"/>
    <property type="molecule type" value="Transcribed_RNA"/>
</dbReference>
<feature type="domain" description="EB" evidence="2">
    <location>
        <begin position="213"/>
        <end position="255"/>
    </location>
</feature>
<dbReference type="EMBL" id="HBUE01217502">
    <property type="protein sequence ID" value="CAG6537828.1"/>
    <property type="molecule type" value="Transcribed_RNA"/>
</dbReference>
<protein>
    <submittedName>
        <fullName evidence="3">(northern house mosquito) hypothetical protein</fullName>
    </submittedName>
</protein>
<accession>A0A8D8HNP9</accession>
<name>A0A8D8HNP9_CULPI</name>
<feature type="chain" id="PRO_5033961123" evidence="1">
    <location>
        <begin position="25"/>
        <end position="351"/>
    </location>
</feature>
<evidence type="ECO:0000256" key="1">
    <source>
        <dbReference type="SAM" id="SignalP"/>
    </source>
</evidence>
<organism evidence="3">
    <name type="scientific">Culex pipiens</name>
    <name type="common">House mosquito</name>
    <dbReference type="NCBI Taxonomy" id="7175"/>
    <lineage>
        <taxon>Eukaryota</taxon>
        <taxon>Metazoa</taxon>
        <taxon>Ecdysozoa</taxon>
        <taxon>Arthropoda</taxon>
        <taxon>Hexapoda</taxon>
        <taxon>Insecta</taxon>
        <taxon>Pterygota</taxon>
        <taxon>Neoptera</taxon>
        <taxon>Endopterygota</taxon>
        <taxon>Diptera</taxon>
        <taxon>Nematocera</taxon>
        <taxon>Culicoidea</taxon>
        <taxon>Culicidae</taxon>
        <taxon>Culicinae</taxon>
        <taxon>Culicini</taxon>
        <taxon>Culex</taxon>
        <taxon>Culex</taxon>
    </lineage>
</organism>
<evidence type="ECO:0000259" key="2">
    <source>
        <dbReference type="Pfam" id="PF01683"/>
    </source>
</evidence>
<feature type="signal peptide" evidence="1">
    <location>
        <begin position="1"/>
        <end position="24"/>
    </location>
</feature>
<dbReference type="InterPro" id="IPR006149">
    <property type="entry name" value="EB_dom"/>
</dbReference>
<dbReference type="PANTHER" id="PTHR39069:SF4">
    <property type="entry name" value="LD24340P"/>
    <property type="match status" value="1"/>
</dbReference>
<dbReference type="PANTHER" id="PTHR39069">
    <property type="entry name" value="ECDYSONE-INDUCIBLE GENE E1, ISOFORM A"/>
    <property type="match status" value="1"/>
</dbReference>
<reference evidence="3" key="1">
    <citation type="submission" date="2021-05" db="EMBL/GenBank/DDBJ databases">
        <authorList>
            <person name="Alioto T."/>
            <person name="Alioto T."/>
            <person name="Gomez Garrido J."/>
        </authorList>
    </citation>
    <scope>NUCLEOTIDE SEQUENCE</scope>
</reference>
<evidence type="ECO:0000313" key="3">
    <source>
        <dbReference type="EMBL" id="CAG6537828.1"/>
    </source>
</evidence>
<sequence>MLKCAILVMLVTFGVTIILPSVRSSDKDLIDLECTDDANCTIFQGVYHTSTCVNGSCHCIHKERNETDECEPQHISYSNKIGGTCPCNSENSFCNETNQMCICKDGFMPSREMKRCISKSVPLNGTCEVDEQCIMHDPFSHCEDVFNNCTCQQHFLDFQDTCHSVVEGPHVNETTVSVPCEHDVDCSNHTANSNCHQGKCICVHGFVANADRNSCLPVVQFEGNCTESNQCIAQLSIGSVCSEGKCECSEAFFPFSDHAHDNVTGQATVVTTCKRKIAHGSSCNENKDCYQFHQGPHQQTLECSNAECVCKETHRLSGGICYPNASSSTANIPSILLVFAAIVFTSSRKYC</sequence>
<proteinExistence type="predicted"/>
<keyword evidence="1" id="KW-0732">Signal</keyword>
<dbReference type="AlphaFoldDB" id="A0A8D8HNP9"/>